<feature type="binding site" evidence="6">
    <location>
        <position position="82"/>
    </location>
    <ligand>
        <name>Mg(2+)</name>
        <dbReference type="ChEBI" id="CHEBI:18420"/>
        <label>1</label>
    </ligand>
</feature>
<comment type="catalytic activity">
    <reaction evidence="6">
        <text>adenosine 3',5'-bisphosphate + H2O = AMP + phosphate</text>
        <dbReference type="Rhea" id="RHEA:10040"/>
        <dbReference type="ChEBI" id="CHEBI:15377"/>
        <dbReference type="ChEBI" id="CHEBI:43474"/>
        <dbReference type="ChEBI" id="CHEBI:58343"/>
        <dbReference type="ChEBI" id="CHEBI:456215"/>
        <dbReference type="EC" id="3.1.3.7"/>
    </reaction>
</comment>
<dbReference type="OrthoDB" id="9785695at2"/>
<evidence type="ECO:0000256" key="5">
    <source>
        <dbReference type="ARBA" id="ARBA00023136"/>
    </source>
</evidence>
<comment type="function">
    <text evidence="6">Converts adenosine-3',5'-bisphosphate (PAP) to AMP.</text>
</comment>
<organism evidence="8 9">
    <name type="scientific">Metarhizobium album</name>
    <dbReference type="NCBI Taxonomy" id="2182425"/>
    <lineage>
        <taxon>Bacteria</taxon>
        <taxon>Pseudomonadati</taxon>
        <taxon>Pseudomonadota</taxon>
        <taxon>Alphaproteobacteria</taxon>
        <taxon>Hyphomicrobiales</taxon>
        <taxon>Rhizobiaceae</taxon>
        <taxon>Metarhizobium</taxon>
    </lineage>
</organism>
<comment type="similarity">
    <text evidence="1 6">Belongs to the inositol monophosphatase superfamily. CysQ family.</text>
</comment>
<dbReference type="PRINTS" id="PR00377">
    <property type="entry name" value="IMPHPHTASES"/>
</dbReference>
<evidence type="ECO:0000256" key="6">
    <source>
        <dbReference type="HAMAP-Rule" id="MF_02095"/>
    </source>
</evidence>
<feature type="binding site" evidence="6">
    <location>
        <position position="85"/>
    </location>
    <ligand>
        <name>Mg(2+)</name>
        <dbReference type="ChEBI" id="CHEBI:18420"/>
        <label>2</label>
    </ligand>
</feature>
<dbReference type="InterPro" id="IPR050725">
    <property type="entry name" value="CysQ/Inositol_MonoPase"/>
</dbReference>
<dbReference type="GO" id="GO:0000103">
    <property type="term" value="P:sulfate assimilation"/>
    <property type="evidence" value="ECO:0007669"/>
    <property type="project" value="TreeGrafter"/>
</dbReference>
<dbReference type="Gene3D" id="3.30.540.10">
    <property type="entry name" value="Fructose-1,6-Bisphosphatase, subunit A, domain 1"/>
    <property type="match status" value="1"/>
</dbReference>
<reference evidence="8 9" key="1">
    <citation type="submission" date="2018-05" db="EMBL/GenBank/DDBJ databases">
        <title>The draft genome of strain NS-104.</title>
        <authorList>
            <person name="Hang P."/>
            <person name="Jiang J."/>
        </authorList>
    </citation>
    <scope>NUCLEOTIDE SEQUENCE [LARGE SCALE GENOMIC DNA]</scope>
    <source>
        <strain evidence="8 9">NS-104</strain>
    </source>
</reference>
<feature type="binding site" evidence="6">
    <location>
        <position position="62"/>
    </location>
    <ligand>
        <name>Mg(2+)</name>
        <dbReference type="ChEBI" id="CHEBI:18420"/>
        <label>1</label>
    </ligand>
</feature>
<keyword evidence="6 7" id="KW-0479">Metal-binding</keyword>
<name>A0A2U2DUT5_9HYPH</name>
<keyword evidence="3 6" id="KW-0997">Cell inner membrane</keyword>
<dbReference type="InterPro" id="IPR006240">
    <property type="entry name" value="CysQ"/>
</dbReference>
<evidence type="ECO:0000256" key="2">
    <source>
        <dbReference type="ARBA" id="ARBA00022475"/>
    </source>
</evidence>
<evidence type="ECO:0000256" key="3">
    <source>
        <dbReference type="ARBA" id="ARBA00022519"/>
    </source>
</evidence>
<dbReference type="RefSeq" id="WP_109457168.1">
    <property type="nucleotide sequence ID" value="NZ_QFBC01000002.1"/>
</dbReference>
<evidence type="ECO:0000256" key="7">
    <source>
        <dbReference type="PIRSR" id="PIRSR600760-2"/>
    </source>
</evidence>
<dbReference type="CDD" id="cd01638">
    <property type="entry name" value="CysQ"/>
    <property type="match status" value="1"/>
</dbReference>
<feature type="binding site" evidence="7">
    <location>
        <position position="211"/>
    </location>
    <ligand>
        <name>Mg(2+)</name>
        <dbReference type="ChEBI" id="CHEBI:18420"/>
        <label>1</label>
        <note>catalytic</note>
    </ligand>
</feature>
<keyword evidence="5 6" id="KW-0472">Membrane</keyword>
<dbReference type="EMBL" id="QFBC01000002">
    <property type="protein sequence ID" value="PWE57064.1"/>
    <property type="molecule type" value="Genomic_DNA"/>
</dbReference>
<feature type="binding site" evidence="6">
    <location>
        <position position="84"/>
    </location>
    <ligand>
        <name>Mg(2+)</name>
        <dbReference type="ChEBI" id="CHEBI:18420"/>
        <label>1</label>
    </ligand>
</feature>
<comment type="cofactor">
    <cofactor evidence="6 7">
        <name>Mg(2+)</name>
        <dbReference type="ChEBI" id="CHEBI:18420"/>
    </cofactor>
</comment>
<evidence type="ECO:0000313" key="8">
    <source>
        <dbReference type="EMBL" id="PWE57064.1"/>
    </source>
</evidence>
<feature type="binding site" evidence="7">
    <location>
        <position position="62"/>
    </location>
    <ligand>
        <name>Mg(2+)</name>
        <dbReference type="ChEBI" id="CHEBI:18420"/>
        <label>1</label>
        <note>catalytic</note>
    </ligand>
</feature>
<keyword evidence="4 6" id="KW-0378">Hydrolase</keyword>
<feature type="binding site" evidence="6">
    <location>
        <position position="211"/>
    </location>
    <ligand>
        <name>substrate</name>
    </ligand>
</feature>
<feature type="binding site" evidence="6">
    <location>
        <position position="211"/>
    </location>
    <ligand>
        <name>Mg(2+)</name>
        <dbReference type="ChEBI" id="CHEBI:18420"/>
        <label>2</label>
    </ligand>
</feature>
<accession>A0A2U2DUT5</accession>
<feature type="binding site" evidence="6">
    <location>
        <position position="82"/>
    </location>
    <ligand>
        <name>Mg(2+)</name>
        <dbReference type="ChEBI" id="CHEBI:18420"/>
        <label>2</label>
    </ligand>
</feature>
<feature type="binding site" evidence="7">
    <location>
        <position position="82"/>
    </location>
    <ligand>
        <name>Mg(2+)</name>
        <dbReference type="ChEBI" id="CHEBI:18420"/>
        <label>1</label>
        <note>catalytic</note>
    </ligand>
</feature>
<dbReference type="InterPro" id="IPR020550">
    <property type="entry name" value="Inositol_monophosphatase_CS"/>
</dbReference>
<gene>
    <name evidence="6 8" type="primary">cysQ</name>
    <name evidence="8" type="ORF">DEM27_05320</name>
</gene>
<evidence type="ECO:0000256" key="4">
    <source>
        <dbReference type="ARBA" id="ARBA00022801"/>
    </source>
</evidence>
<dbReference type="AlphaFoldDB" id="A0A2U2DUT5"/>
<dbReference type="EC" id="3.1.3.7" evidence="6"/>
<dbReference type="GO" id="GO:0046854">
    <property type="term" value="P:phosphatidylinositol phosphate biosynthetic process"/>
    <property type="evidence" value="ECO:0007669"/>
    <property type="project" value="InterPro"/>
</dbReference>
<feature type="binding site" evidence="6">
    <location>
        <begin position="84"/>
        <end position="87"/>
    </location>
    <ligand>
        <name>substrate</name>
    </ligand>
</feature>
<dbReference type="Gene3D" id="3.40.190.80">
    <property type="match status" value="1"/>
</dbReference>
<dbReference type="SUPFAM" id="SSF56655">
    <property type="entry name" value="Carbohydrate phosphatase"/>
    <property type="match status" value="1"/>
</dbReference>
<dbReference type="PANTHER" id="PTHR43028:SF5">
    <property type="entry name" value="3'(2'),5'-BISPHOSPHATE NUCLEOTIDASE 1"/>
    <property type="match status" value="1"/>
</dbReference>
<feature type="binding site" evidence="7">
    <location>
        <position position="84"/>
    </location>
    <ligand>
        <name>Mg(2+)</name>
        <dbReference type="ChEBI" id="CHEBI:18420"/>
        <label>1</label>
        <note>catalytic</note>
    </ligand>
</feature>
<dbReference type="InterPro" id="IPR000760">
    <property type="entry name" value="Inositol_monophosphatase-like"/>
</dbReference>
<dbReference type="NCBIfam" id="TIGR01331">
    <property type="entry name" value="bisphos_cysQ"/>
    <property type="match status" value="1"/>
</dbReference>
<dbReference type="PANTHER" id="PTHR43028">
    <property type="entry name" value="3'(2'),5'-BISPHOSPHATE NUCLEOTIDASE 1"/>
    <property type="match status" value="1"/>
</dbReference>
<dbReference type="GO" id="GO:0005886">
    <property type="term" value="C:plasma membrane"/>
    <property type="evidence" value="ECO:0007669"/>
    <property type="project" value="UniProtKB-SubCell"/>
</dbReference>
<feature type="binding site" evidence="7">
    <location>
        <position position="85"/>
    </location>
    <ligand>
        <name>Mg(2+)</name>
        <dbReference type="ChEBI" id="CHEBI:18420"/>
        <label>1</label>
        <note>catalytic</note>
    </ligand>
</feature>
<dbReference type="PROSITE" id="PS00630">
    <property type="entry name" value="IMP_2"/>
    <property type="match status" value="1"/>
</dbReference>
<dbReference type="GO" id="GO:0000287">
    <property type="term" value="F:magnesium ion binding"/>
    <property type="evidence" value="ECO:0007669"/>
    <property type="project" value="UniProtKB-UniRule"/>
</dbReference>
<dbReference type="GO" id="GO:0050427">
    <property type="term" value="P:3'-phosphoadenosine 5'-phosphosulfate metabolic process"/>
    <property type="evidence" value="ECO:0007669"/>
    <property type="project" value="TreeGrafter"/>
</dbReference>
<keyword evidence="6 7" id="KW-0460">Magnesium</keyword>
<feature type="binding site" evidence="6">
    <location>
        <position position="62"/>
    </location>
    <ligand>
        <name>substrate</name>
    </ligand>
</feature>
<evidence type="ECO:0000313" key="9">
    <source>
        <dbReference type="Proteomes" id="UP000245252"/>
    </source>
</evidence>
<comment type="subcellular location">
    <subcellularLocation>
        <location evidence="6">Cell inner membrane</location>
        <topology evidence="6">Peripheral membrane protein</topology>
        <orientation evidence="6">Cytoplasmic side</orientation>
    </subcellularLocation>
</comment>
<protein>
    <recommendedName>
        <fullName evidence="6">3'(2'),5'-bisphosphate nucleotidase CysQ</fullName>
        <ecNumber evidence="6">3.1.3.7</ecNumber>
    </recommendedName>
    <alternativeName>
        <fullName evidence="6">3'(2'),5-bisphosphonucleoside 3'(2')-phosphohydrolase</fullName>
    </alternativeName>
    <alternativeName>
        <fullName evidence="6">3'-phosphoadenosine 5'-phosphate phosphatase</fullName>
        <shortName evidence="6">PAP phosphatase</shortName>
    </alternativeName>
</protein>
<keyword evidence="9" id="KW-1185">Reference proteome</keyword>
<dbReference type="HAMAP" id="MF_02095">
    <property type="entry name" value="CysQ"/>
    <property type="match status" value="1"/>
</dbReference>
<keyword evidence="2 6" id="KW-1003">Cell membrane</keyword>
<sequence length="276" mass="29231">MLDILEKAALEAGRAILAIYATAPEITVKADNSPVTEADQRAEDIILRHLGAAFPEIPVVAEECVAAGIVPDIGGEVFFLVDPLDGTKEFIQQNGDFTVNIALIRQGVPVAGIVYAPAKDVAYTGIDGRAERLEIGPDGTITGRRRIFARLPATPVVAVASRSHHSAEIETYLDQQGITGCRYSGSSLKFCLLAEGDADIYPRFTRTMEWDTAAGDAVLRAAGGVTLGAEGVPLLYGKVADDAEHSFANPHFIAFGRRLTPVPGTGMGTGTRKQGN</sequence>
<dbReference type="Pfam" id="PF00459">
    <property type="entry name" value="Inositol_P"/>
    <property type="match status" value="1"/>
</dbReference>
<dbReference type="GO" id="GO:0008441">
    <property type="term" value="F:3'(2'),5'-bisphosphate nucleotidase activity"/>
    <property type="evidence" value="ECO:0007669"/>
    <property type="project" value="UniProtKB-UniRule"/>
</dbReference>
<dbReference type="Proteomes" id="UP000245252">
    <property type="component" value="Unassembled WGS sequence"/>
</dbReference>
<comment type="caution">
    <text evidence="8">The sequence shown here is derived from an EMBL/GenBank/DDBJ whole genome shotgun (WGS) entry which is preliminary data.</text>
</comment>
<evidence type="ECO:0000256" key="1">
    <source>
        <dbReference type="ARBA" id="ARBA00005289"/>
    </source>
</evidence>
<proteinExistence type="inferred from homology"/>